<comment type="caution">
    <text evidence="1">The sequence shown here is derived from an EMBL/GenBank/DDBJ whole genome shotgun (WGS) entry which is preliminary data.</text>
</comment>
<accession>A0A316X1J3</accession>
<organism evidence="1 2">
    <name type="scientific">Chryseobacterium oncorhynchi</name>
    <dbReference type="NCBI Taxonomy" id="741074"/>
    <lineage>
        <taxon>Bacteria</taxon>
        <taxon>Pseudomonadati</taxon>
        <taxon>Bacteroidota</taxon>
        <taxon>Flavobacteriia</taxon>
        <taxon>Flavobacteriales</taxon>
        <taxon>Weeksellaceae</taxon>
        <taxon>Chryseobacterium group</taxon>
        <taxon>Chryseobacterium</taxon>
    </lineage>
</organism>
<dbReference type="InterPro" id="IPR016032">
    <property type="entry name" value="Sig_transdc_resp-reg_C-effctor"/>
</dbReference>
<evidence type="ECO:0000313" key="1">
    <source>
        <dbReference type="EMBL" id="PWN67631.1"/>
    </source>
</evidence>
<proteinExistence type="predicted"/>
<dbReference type="AlphaFoldDB" id="A0A316X1J3"/>
<dbReference type="SUPFAM" id="SSF46894">
    <property type="entry name" value="C-terminal effector domain of the bipartite response regulators"/>
    <property type="match status" value="1"/>
</dbReference>
<dbReference type="EMBL" id="PPEI02000001">
    <property type="protein sequence ID" value="PWN67631.1"/>
    <property type="molecule type" value="Genomic_DNA"/>
</dbReference>
<dbReference type="OrthoDB" id="840236at2"/>
<dbReference type="RefSeq" id="WP_109618153.1">
    <property type="nucleotide sequence ID" value="NZ_PPEI02000001.1"/>
</dbReference>
<dbReference type="Proteomes" id="UP000236182">
    <property type="component" value="Unassembled WGS sequence"/>
</dbReference>
<name>A0A316X1J3_9FLAO</name>
<keyword evidence="2" id="KW-1185">Reference proteome</keyword>
<protein>
    <submittedName>
        <fullName evidence="1">LuxR family transcriptional regulator</fullName>
    </submittedName>
</protein>
<dbReference type="GO" id="GO:0003677">
    <property type="term" value="F:DNA binding"/>
    <property type="evidence" value="ECO:0007669"/>
    <property type="project" value="InterPro"/>
</dbReference>
<gene>
    <name evidence="1" type="ORF">C1638_003300</name>
</gene>
<dbReference type="GO" id="GO:0006355">
    <property type="term" value="P:regulation of DNA-templated transcription"/>
    <property type="evidence" value="ECO:0007669"/>
    <property type="project" value="InterPro"/>
</dbReference>
<evidence type="ECO:0000313" key="2">
    <source>
        <dbReference type="Proteomes" id="UP000236182"/>
    </source>
</evidence>
<reference evidence="1" key="1">
    <citation type="submission" date="2018-04" db="EMBL/GenBank/DDBJ databases">
        <title>Draft Genome Sequences of Chryseobacterium lactis NCTC11390T isolated from milk, Chryseobacterium oncorhynchi 701B-08T from rainbow trout, and Chryseobacterium viscerum 687B-08T from diseased fish.</title>
        <authorList>
            <person name="Jeong J.-J."/>
            <person name="Lee Y.J."/>
            <person name="Pathiraja D."/>
            <person name="Park B."/>
            <person name="Choi I.-G."/>
            <person name="Kim K.D."/>
        </authorList>
    </citation>
    <scope>NUCLEOTIDE SEQUENCE [LARGE SCALE GENOMIC DNA]</scope>
    <source>
        <strain evidence="1">701B-08</strain>
    </source>
</reference>
<dbReference type="Gene3D" id="1.10.10.10">
    <property type="entry name" value="Winged helix-like DNA-binding domain superfamily/Winged helix DNA-binding domain"/>
    <property type="match status" value="1"/>
</dbReference>
<dbReference type="InterPro" id="IPR036388">
    <property type="entry name" value="WH-like_DNA-bd_sf"/>
</dbReference>
<sequence>MASTRLYPGMCDASLEIFFNEKENELMIIKGGSVMNYDSLPDSETQFLDEIIKNETDVRMILESWSLSNKDQKKMLAKCRFGGLNFSPDYKNGECQPDGIDCPLANECIGFGKVCKPINYNGNRLSNFDIKTIQLLISSMKNTVIAEELEIPLGSFETYRTKLYKNLNVNTKQELARVAIELGLV</sequence>